<dbReference type="InterPro" id="IPR000581">
    <property type="entry name" value="ILV_EDD_N"/>
</dbReference>
<evidence type="ECO:0000259" key="9">
    <source>
        <dbReference type="Pfam" id="PF00920"/>
    </source>
</evidence>
<evidence type="ECO:0000313" key="12">
    <source>
        <dbReference type="Proteomes" id="UP000609879"/>
    </source>
</evidence>
<dbReference type="InterPro" id="IPR052352">
    <property type="entry name" value="Sugar_Degrad_Dehydratases"/>
</dbReference>
<keyword evidence="7" id="KW-0100">Branched-chain amino acid biosynthesis</keyword>
<feature type="domain" description="Dihydroxy-acid/6-phosphogluconate dehydratase N-terminal" evidence="9">
    <location>
        <begin position="33"/>
        <end position="343"/>
    </location>
</feature>
<dbReference type="InterPro" id="IPR042096">
    <property type="entry name" value="Dihydro-acid_dehy_C"/>
</dbReference>
<dbReference type="Pfam" id="PF24877">
    <property type="entry name" value="ILV_EDD_C"/>
    <property type="match status" value="1"/>
</dbReference>
<evidence type="ECO:0000256" key="6">
    <source>
        <dbReference type="ARBA" id="ARBA00023239"/>
    </source>
</evidence>
<evidence type="ECO:0000256" key="5">
    <source>
        <dbReference type="ARBA" id="ARBA00023014"/>
    </source>
</evidence>
<evidence type="ECO:0008006" key="13">
    <source>
        <dbReference type="Google" id="ProtNLM"/>
    </source>
</evidence>
<dbReference type="EMBL" id="BOMI01000166">
    <property type="protein sequence ID" value="GID79388.1"/>
    <property type="molecule type" value="Genomic_DNA"/>
</dbReference>
<dbReference type="Pfam" id="PF00920">
    <property type="entry name" value="ILVD_EDD_N"/>
    <property type="match status" value="1"/>
</dbReference>
<feature type="compositionally biased region" description="Low complexity" evidence="8">
    <location>
        <begin position="365"/>
        <end position="414"/>
    </location>
</feature>
<evidence type="ECO:0000259" key="10">
    <source>
        <dbReference type="Pfam" id="PF24877"/>
    </source>
</evidence>
<feature type="region of interest" description="Disordered" evidence="8">
    <location>
        <begin position="365"/>
        <end position="420"/>
    </location>
</feature>
<dbReference type="PANTHER" id="PTHR43183:SF1">
    <property type="entry name" value="HYPOTHETICAL DIHYDROXY-ACID DEHYDRATASE (EUROFUNG)-RELATED"/>
    <property type="match status" value="1"/>
</dbReference>
<organism evidence="11 12">
    <name type="scientific">Paractinoplanes deccanensis</name>
    <dbReference type="NCBI Taxonomy" id="113561"/>
    <lineage>
        <taxon>Bacteria</taxon>
        <taxon>Bacillati</taxon>
        <taxon>Actinomycetota</taxon>
        <taxon>Actinomycetes</taxon>
        <taxon>Micromonosporales</taxon>
        <taxon>Micromonosporaceae</taxon>
        <taxon>Paractinoplanes</taxon>
    </lineage>
</organism>
<protein>
    <recommendedName>
        <fullName evidence="13">Dihydroxy-acid dehydratase</fullName>
    </recommendedName>
</protein>
<keyword evidence="12" id="KW-1185">Reference proteome</keyword>
<keyword evidence="2" id="KW-0001">2Fe-2S</keyword>
<evidence type="ECO:0000256" key="1">
    <source>
        <dbReference type="ARBA" id="ARBA00006486"/>
    </source>
</evidence>
<keyword evidence="3" id="KW-0479">Metal-binding</keyword>
<keyword evidence="7" id="KW-0028">Amino-acid biosynthesis</keyword>
<evidence type="ECO:0000256" key="7">
    <source>
        <dbReference type="ARBA" id="ARBA00023304"/>
    </source>
</evidence>
<dbReference type="PANTHER" id="PTHR43183">
    <property type="entry name" value="HYPOTHETICAL DIHYDROXYACID DEHYDRATASE (EUROFUNG)-RELATED"/>
    <property type="match status" value="1"/>
</dbReference>
<sequence>MRSAEWYGGDDRNSYIHRAWMRRGLPSDAFDGRPHIAIANTASDLTPCNAHLNEVARSVSDGIYQAGGIPLNLPVVSLGETQVRPTAMLWRNMAAMAIEEMLRANPIDGVVLLGGCDKTIPSLLMAASSVDLPAVVVPGGPMLTGTFRGVPLGCGTDVWKLSEEVRAGTLSAAEFTRSESSMIRSRGHCNTMGTASTMGLLAEVLGMTLPGIAGTPAPDSRLLEMSHETGVLIVEMVQKERRPSQVMTRASFVNAIVALAALGGSTNAVVHLLAIAGRLGVPLTLDDFDRVGADVPLLVDLQPAGRFLMEDFFRAGGLHAVLAEVRDLLDPAGLTVTGRPLVEYLYSAVGDERAVVVEDRADLVESPSVPSSSPASASSSSSAAVPSSSSTDVASSAPVVSPPDAASSSESRSALGGDGSALIQDGGSGVVGGGPAVVGGGSTGAGGGSAGVGGGSASLGGHSAVVYDREVIRARAEPLQEAAGIAVLYGNLAPDGAVIKPAAASPALLRHRGPAVVFDSVEDLHARLDDPALEVTPDSVLVLRGCGPKGYPGMPEVANMPLPAKLLEQGVRDMVRICDGRMSGTAYGTVVLHVAPEAAAGGPLALVRTGDMIVLDVPARRLYVDIPDAELLARTPSPATVEAYASPRRGWEKLYVDTVGQANTGADLDFLIGSSGDKVSRESH</sequence>
<feature type="domain" description="Dihydroxy-acid/6-phosphogluconate dehydratase C-terminal" evidence="10">
    <location>
        <begin position="470"/>
        <end position="666"/>
    </location>
</feature>
<dbReference type="RefSeq" id="WP_203775497.1">
    <property type="nucleotide sequence ID" value="NZ_BAAABO010000058.1"/>
</dbReference>
<reference evidence="11 12" key="1">
    <citation type="submission" date="2021-01" db="EMBL/GenBank/DDBJ databases">
        <title>Whole genome shotgun sequence of Actinoplanes deccanensis NBRC 13994.</title>
        <authorList>
            <person name="Komaki H."/>
            <person name="Tamura T."/>
        </authorList>
    </citation>
    <scope>NUCLEOTIDE SEQUENCE [LARGE SCALE GENOMIC DNA]</scope>
    <source>
        <strain evidence="11 12">NBRC 13994</strain>
    </source>
</reference>
<dbReference type="InterPro" id="IPR056740">
    <property type="entry name" value="ILV_EDD_C"/>
</dbReference>
<comment type="similarity">
    <text evidence="1">Belongs to the IlvD/Edd family.</text>
</comment>
<keyword evidence="4" id="KW-0408">Iron</keyword>
<evidence type="ECO:0000256" key="3">
    <source>
        <dbReference type="ARBA" id="ARBA00022723"/>
    </source>
</evidence>
<gene>
    <name evidence="11" type="ORF">Ade02nite_80290</name>
</gene>
<keyword evidence="6" id="KW-0456">Lyase</keyword>
<comment type="caution">
    <text evidence="11">The sequence shown here is derived from an EMBL/GenBank/DDBJ whole genome shotgun (WGS) entry which is preliminary data.</text>
</comment>
<dbReference type="SUPFAM" id="SSF52016">
    <property type="entry name" value="LeuD/IlvD-like"/>
    <property type="match status" value="1"/>
</dbReference>
<accession>A0ABQ3YHB5</accession>
<dbReference type="Proteomes" id="UP000609879">
    <property type="component" value="Unassembled WGS sequence"/>
</dbReference>
<keyword evidence="5" id="KW-0411">Iron-sulfur</keyword>
<proteinExistence type="inferred from homology"/>
<evidence type="ECO:0000256" key="4">
    <source>
        <dbReference type="ARBA" id="ARBA00023004"/>
    </source>
</evidence>
<evidence type="ECO:0000313" key="11">
    <source>
        <dbReference type="EMBL" id="GID79388.1"/>
    </source>
</evidence>
<name>A0ABQ3YHB5_9ACTN</name>
<dbReference type="SUPFAM" id="SSF143975">
    <property type="entry name" value="IlvD/EDD N-terminal domain-like"/>
    <property type="match status" value="1"/>
</dbReference>
<dbReference type="InterPro" id="IPR037237">
    <property type="entry name" value="IlvD/EDD_N"/>
</dbReference>
<dbReference type="Gene3D" id="3.50.30.80">
    <property type="entry name" value="IlvD/EDD C-terminal domain-like"/>
    <property type="match status" value="1"/>
</dbReference>
<evidence type="ECO:0000256" key="2">
    <source>
        <dbReference type="ARBA" id="ARBA00022714"/>
    </source>
</evidence>
<evidence type="ECO:0000256" key="8">
    <source>
        <dbReference type="SAM" id="MobiDB-lite"/>
    </source>
</evidence>